<feature type="region of interest" description="Disordered" evidence="1">
    <location>
        <begin position="521"/>
        <end position="564"/>
    </location>
</feature>
<keyword evidence="3" id="KW-1185">Reference proteome</keyword>
<feature type="compositionally biased region" description="Gly residues" evidence="1">
    <location>
        <begin position="97"/>
        <end position="111"/>
    </location>
</feature>
<evidence type="ECO:0000256" key="1">
    <source>
        <dbReference type="SAM" id="MobiDB-lite"/>
    </source>
</evidence>
<dbReference type="EMBL" id="JAGTXO010000001">
    <property type="protein sequence ID" value="KAG8470115.1"/>
    <property type="molecule type" value="Genomic_DNA"/>
</dbReference>
<feature type="region of interest" description="Disordered" evidence="1">
    <location>
        <begin position="423"/>
        <end position="461"/>
    </location>
</feature>
<feature type="compositionally biased region" description="Low complexity" evidence="1">
    <location>
        <begin position="126"/>
        <end position="135"/>
    </location>
</feature>
<name>A0A8J5XY93_DIALT</name>
<feature type="region of interest" description="Disordered" evidence="1">
    <location>
        <begin position="55"/>
        <end position="145"/>
    </location>
</feature>
<evidence type="ECO:0000313" key="2">
    <source>
        <dbReference type="EMBL" id="KAG8470115.1"/>
    </source>
</evidence>
<evidence type="ECO:0000313" key="3">
    <source>
        <dbReference type="Proteomes" id="UP000751190"/>
    </source>
</evidence>
<gene>
    <name evidence="2" type="ORF">KFE25_008536</name>
</gene>
<feature type="compositionally biased region" description="Low complexity" evidence="1">
    <location>
        <begin position="423"/>
        <end position="432"/>
    </location>
</feature>
<dbReference type="Proteomes" id="UP000751190">
    <property type="component" value="Unassembled WGS sequence"/>
</dbReference>
<feature type="compositionally biased region" description="Low complexity" evidence="1">
    <location>
        <begin position="538"/>
        <end position="547"/>
    </location>
</feature>
<protein>
    <submittedName>
        <fullName evidence="2">Uncharacterized protein</fullName>
    </submittedName>
</protein>
<organism evidence="2 3">
    <name type="scientific">Diacronema lutheri</name>
    <name type="common">Unicellular marine alga</name>
    <name type="synonym">Monochrysis lutheri</name>
    <dbReference type="NCBI Taxonomy" id="2081491"/>
    <lineage>
        <taxon>Eukaryota</taxon>
        <taxon>Haptista</taxon>
        <taxon>Haptophyta</taxon>
        <taxon>Pavlovophyceae</taxon>
        <taxon>Pavlovales</taxon>
        <taxon>Pavlovaceae</taxon>
        <taxon>Diacronema</taxon>
    </lineage>
</organism>
<comment type="caution">
    <text evidence="2">The sequence shown here is derived from an EMBL/GenBank/DDBJ whole genome shotgun (WGS) entry which is preliminary data.</text>
</comment>
<accession>A0A8J5XY93</accession>
<feature type="compositionally biased region" description="Gly residues" evidence="1">
    <location>
        <begin position="62"/>
        <end position="77"/>
    </location>
</feature>
<proteinExistence type="predicted"/>
<feature type="compositionally biased region" description="Basic and acidic residues" evidence="1">
    <location>
        <begin position="84"/>
        <end position="94"/>
    </location>
</feature>
<feature type="compositionally biased region" description="Gly residues" evidence="1">
    <location>
        <begin position="433"/>
        <end position="447"/>
    </location>
</feature>
<feature type="compositionally biased region" description="Basic and acidic residues" evidence="1">
    <location>
        <begin position="452"/>
        <end position="461"/>
    </location>
</feature>
<dbReference type="OrthoDB" id="10469379at2759"/>
<dbReference type="AlphaFoldDB" id="A0A8J5XY93"/>
<sequence>MDKGELLLRLAGVSVADLPSPEINEIAGAIAKLTEGKAPATMGQKRNFIENWFSDNKADMPAGGGGGGGGGSGGGGRAASAVQHEPEGEVEVRTPSRGGGGGGGRRAGGGLARSPRGAPATPPPEVSVSAAADGPSGPPPLPPSALDSVDAILTAISQFRGGEIPLGAVHAIADAIQRIDNSRQPGALEQKRIYIDDFFRSKTGASIAASPTDVSYGQHAPAHLRPSGPSLALQEIDSGEALLDAVHQRMLSGAGWLSSMDEAIPLARAVHTFTNMPTDGADPQMYVADWYNWVRHTSQPLPLPAVPPHDDASYEIGLGGDEDKEGLRKEIAELNYQVRTLKDAPHAQPAAQPAAAESGKENALWAMITTLTSQVQNLTTQVASSNEKASAQQAQMLQQQMATQAQMAQQTLNAMMAMSVGGSARAPASPAASGGGGNDNNNGGGDADGVEEATRPEPGSRADVELQLIEYLAKFYEAGKDVPLDNLGKVCEHICALNGKEVPKQLAKKRELAHAWYLAHKNAQPPPGRGGGGGGGQQRPQTAPAAPSHDSAGGVRPENLPTPRNAGQLLELLHSVFRGDPDMDLPLPLVPKFSSSIAELSSKNAPKLIKDKREFIKEYYRKQMAQAKLEGRG</sequence>
<reference evidence="2" key="1">
    <citation type="submission" date="2021-05" db="EMBL/GenBank/DDBJ databases">
        <title>The genome of the haptophyte Pavlova lutheri (Diacronema luteri, Pavlovales) - a model for lipid biosynthesis in eukaryotic algae.</title>
        <authorList>
            <person name="Hulatt C.J."/>
            <person name="Posewitz M.C."/>
        </authorList>
    </citation>
    <scope>NUCLEOTIDE SEQUENCE</scope>
    <source>
        <strain evidence="2">NIVA-4/92</strain>
    </source>
</reference>